<comment type="caution">
    <text evidence="2">The sequence shown here is derived from an EMBL/GenBank/DDBJ whole genome shotgun (WGS) entry which is preliminary data.</text>
</comment>
<dbReference type="SUPFAM" id="SSF53335">
    <property type="entry name" value="S-adenosyl-L-methionine-dependent methyltransferases"/>
    <property type="match status" value="1"/>
</dbReference>
<dbReference type="Proteomes" id="UP000535937">
    <property type="component" value="Unassembled WGS sequence"/>
</dbReference>
<evidence type="ECO:0000259" key="1">
    <source>
        <dbReference type="Pfam" id="PF13649"/>
    </source>
</evidence>
<dbReference type="InterPro" id="IPR041698">
    <property type="entry name" value="Methyltransf_25"/>
</dbReference>
<keyword evidence="2" id="KW-0489">Methyltransferase</keyword>
<dbReference type="CDD" id="cd02440">
    <property type="entry name" value="AdoMet_MTases"/>
    <property type="match status" value="1"/>
</dbReference>
<dbReference type="AlphaFoldDB" id="A0A7W4WHH8"/>
<organism evidence="2 3">
    <name type="scientific">Microbulbifer rhizosphaerae</name>
    <dbReference type="NCBI Taxonomy" id="1562603"/>
    <lineage>
        <taxon>Bacteria</taxon>
        <taxon>Pseudomonadati</taxon>
        <taxon>Pseudomonadota</taxon>
        <taxon>Gammaproteobacteria</taxon>
        <taxon>Cellvibrionales</taxon>
        <taxon>Microbulbiferaceae</taxon>
        <taxon>Microbulbifer</taxon>
    </lineage>
</organism>
<dbReference type="InterPro" id="IPR029063">
    <property type="entry name" value="SAM-dependent_MTases_sf"/>
</dbReference>
<reference evidence="2 3" key="1">
    <citation type="submission" date="2020-08" db="EMBL/GenBank/DDBJ databases">
        <title>Genomic Encyclopedia of Type Strains, Phase III (KMG-III): the genomes of soil and plant-associated and newly described type strains.</title>
        <authorList>
            <person name="Whitman W."/>
        </authorList>
    </citation>
    <scope>NUCLEOTIDE SEQUENCE [LARGE SCALE GENOMIC DNA]</scope>
    <source>
        <strain evidence="2 3">CECT 8799</strain>
    </source>
</reference>
<keyword evidence="2" id="KW-0808">Transferase</keyword>
<dbReference type="GO" id="GO:0008168">
    <property type="term" value="F:methyltransferase activity"/>
    <property type="evidence" value="ECO:0007669"/>
    <property type="project" value="UniProtKB-KW"/>
</dbReference>
<protein>
    <submittedName>
        <fullName evidence="2">SAM-dependent methyltransferase</fullName>
    </submittedName>
</protein>
<keyword evidence="3" id="KW-1185">Reference proteome</keyword>
<dbReference type="Gene3D" id="3.40.50.150">
    <property type="entry name" value="Vaccinia Virus protein VP39"/>
    <property type="match status" value="1"/>
</dbReference>
<evidence type="ECO:0000313" key="2">
    <source>
        <dbReference type="EMBL" id="MBB3063696.1"/>
    </source>
</evidence>
<feature type="domain" description="Methyltransferase" evidence="1">
    <location>
        <begin position="45"/>
        <end position="134"/>
    </location>
</feature>
<evidence type="ECO:0000313" key="3">
    <source>
        <dbReference type="Proteomes" id="UP000535937"/>
    </source>
</evidence>
<dbReference type="GO" id="GO:0032259">
    <property type="term" value="P:methylation"/>
    <property type="evidence" value="ECO:0007669"/>
    <property type="project" value="UniProtKB-KW"/>
</dbReference>
<accession>A0A7W4WHH8</accession>
<sequence>MDPQDVGNSYDQIASHWDSDQFPRENGIAQHERAIAFTDLRGPALDIGCGSSGRVIDLLLEHGFSPEGLDISGRMLELARHRHPELTFHHADICQWQFPYSYDFISAWDSIWHVPLRAQEHVLLKILTGLSPGGVATFTVGGTENPSETTNSHMGPPMYHSTIGIPRTLELVTEAGSVCRHLEYDQHPELHVYIICQRKGRENR</sequence>
<proteinExistence type="predicted"/>
<dbReference type="RefSeq" id="WP_183464087.1">
    <property type="nucleotide sequence ID" value="NZ_JACHWZ010000054.1"/>
</dbReference>
<gene>
    <name evidence="2" type="ORF">FHS09_004570</name>
</gene>
<dbReference type="Pfam" id="PF13649">
    <property type="entry name" value="Methyltransf_25"/>
    <property type="match status" value="1"/>
</dbReference>
<dbReference type="EMBL" id="JACHWZ010000054">
    <property type="protein sequence ID" value="MBB3063696.1"/>
    <property type="molecule type" value="Genomic_DNA"/>
</dbReference>
<name>A0A7W4WHH8_9GAMM</name>